<gene>
    <name evidence="2" type="ORF">Xhom_03393</name>
    <name evidence="1" type="ORF">Xhom_04817</name>
</gene>
<accession>A0A2G0Q521</accession>
<dbReference type="AlphaFoldDB" id="A0A2G0Q521"/>
<dbReference type="EMBL" id="NJAI01000005">
    <property type="protein sequence ID" value="PHM54316.1"/>
    <property type="molecule type" value="Genomic_DNA"/>
</dbReference>
<proteinExistence type="predicted"/>
<dbReference type="Proteomes" id="UP000225433">
    <property type="component" value="Unassembled WGS sequence"/>
</dbReference>
<evidence type="ECO:0000313" key="2">
    <source>
        <dbReference type="EMBL" id="PHM54316.1"/>
    </source>
</evidence>
<organism evidence="2 3">
    <name type="scientific">Xenorhabdus hominickii</name>
    <dbReference type="NCBI Taxonomy" id="351679"/>
    <lineage>
        <taxon>Bacteria</taxon>
        <taxon>Pseudomonadati</taxon>
        <taxon>Pseudomonadota</taxon>
        <taxon>Gammaproteobacteria</taxon>
        <taxon>Enterobacterales</taxon>
        <taxon>Morganellaceae</taxon>
        <taxon>Xenorhabdus</taxon>
    </lineage>
</organism>
<protein>
    <submittedName>
        <fullName evidence="2">Uncharacterized protein</fullName>
    </submittedName>
</protein>
<name>A0A2G0Q521_XENHO</name>
<dbReference type="EMBL" id="NJAI01000014">
    <property type="protein sequence ID" value="PHM51683.1"/>
    <property type="molecule type" value="Genomic_DNA"/>
</dbReference>
<evidence type="ECO:0000313" key="1">
    <source>
        <dbReference type="EMBL" id="PHM51683.1"/>
    </source>
</evidence>
<reference evidence="2 3" key="1">
    <citation type="journal article" date="2017" name="Nat. Microbiol.">
        <title>Natural product diversity associated with the nematode symbionts Photorhabdus and Xenorhabdus.</title>
        <authorList>
            <person name="Tobias N.J."/>
            <person name="Wolff H."/>
            <person name="Djahanschiri B."/>
            <person name="Grundmann F."/>
            <person name="Kronenwerth M."/>
            <person name="Shi Y.M."/>
            <person name="Simonyi S."/>
            <person name="Grun P."/>
            <person name="Shapiro-Ilan D."/>
            <person name="Pidot S.J."/>
            <person name="Stinear T.P."/>
            <person name="Ebersberger I."/>
            <person name="Bode H.B."/>
        </authorList>
    </citation>
    <scope>NUCLEOTIDE SEQUENCE [LARGE SCALE GENOMIC DNA]</scope>
    <source>
        <strain evidence="2 3">DSM 17903</strain>
    </source>
</reference>
<comment type="caution">
    <text evidence="2">The sequence shown here is derived from an EMBL/GenBank/DDBJ whole genome shotgun (WGS) entry which is preliminary data.</text>
</comment>
<sequence length="38" mass="4457">MVCWINRKNQYVNLDCFFGHFSVVAINLAFKINTQKGH</sequence>
<evidence type="ECO:0000313" key="3">
    <source>
        <dbReference type="Proteomes" id="UP000225433"/>
    </source>
</evidence>